<dbReference type="Gene3D" id="3.10.310.70">
    <property type="match status" value="1"/>
</dbReference>
<name>A0ABN3L3M0_STRLO</name>
<evidence type="ECO:0000313" key="3">
    <source>
        <dbReference type="Proteomes" id="UP001501777"/>
    </source>
</evidence>
<dbReference type="SUPFAM" id="SSF51338">
    <property type="entry name" value="Composite domain of metallo-dependent hydrolases"/>
    <property type="match status" value="1"/>
</dbReference>
<dbReference type="SUPFAM" id="SSF51556">
    <property type="entry name" value="Metallo-dependent hydrolases"/>
    <property type="match status" value="1"/>
</dbReference>
<dbReference type="InterPro" id="IPR013108">
    <property type="entry name" value="Amidohydro_3"/>
</dbReference>
<evidence type="ECO:0000259" key="1">
    <source>
        <dbReference type="Pfam" id="PF07969"/>
    </source>
</evidence>
<evidence type="ECO:0000313" key="2">
    <source>
        <dbReference type="EMBL" id="GAA2475764.1"/>
    </source>
</evidence>
<dbReference type="CDD" id="cd01300">
    <property type="entry name" value="YtcJ_like"/>
    <property type="match status" value="1"/>
</dbReference>
<feature type="domain" description="Amidohydrolase 3" evidence="1">
    <location>
        <begin position="53"/>
        <end position="563"/>
    </location>
</feature>
<protein>
    <submittedName>
        <fullName evidence="2">Amidohydrolase</fullName>
    </submittedName>
</protein>
<dbReference type="InterPro" id="IPR011059">
    <property type="entry name" value="Metal-dep_hydrolase_composite"/>
</dbReference>
<sequence>MSDSTPTLVLTGGQVLTVDDGFTVAEGVAVRGRTVVAVGGDAEMRALAGPGTRVVELGGRTVLPGINDSHLHGAAYGMTKPPFALAVGHPAVGSIADIAAAVGRAVQGARPGEWVIGLGWDPGYLAECLADPRRFPHRRDLDTVAPDNPVCLTDFSSHMAWVNSAALRQCGITASSVPPAGGVVDLGPDGEPTGILREAAQGLVQVALPSPTVEQRRHAIRNVIAELHSRGITSYTEPGLGPGGATTLFGGLSTDNWTAYADLAAAGELHARVSVLLLPAPMGGSADDVRKGLAELRRPESADPRLLRAIGVKIFADGVPPNRTAWMKEPYAGGGHGALCVHGETPALQVDELREMIRTAHEAGFQLGVHVTGDRAIDTVVDAFVAANEAAPRPDARHYVIHGDFIGAGSLAKLAAHGYGINMNPAIKWTISDLMDEVVGPERSAYQWPVRSAVEAGIAVCASSDAPITEPDWRQGVAAMMLRESKASGRPSGPDQCVGLAEALRAYTVNAARQDFAEKRKGTVEAGKVADLCVLDRPLLGLDPHAITDTEVDLTVFDGHIVHER</sequence>
<dbReference type="Gene3D" id="3.20.20.140">
    <property type="entry name" value="Metal-dependent hydrolases"/>
    <property type="match status" value="1"/>
</dbReference>
<accession>A0ABN3L3M0</accession>
<dbReference type="Proteomes" id="UP001501777">
    <property type="component" value="Unassembled WGS sequence"/>
</dbReference>
<reference evidence="2 3" key="1">
    <citation type="journal article" date="2019" name="Int. J. Syst. Evol. Microbiol.">
        <title>The Global Catalogue of Microorganisms (GCM) 10K type strain sequencing project: providing services to taxonomists for standard genome sequencing and annotation.</title>
        <authorList>
            <consortium name="The Broad Institute Genomics Platform"/>
            <consortium name="The Broad Institute Genome Sequencing Center for Infectious Disease"/>
            <person name="Wu L."/>
            <person name="Ma J."/>
        </authorList>
    </citation>
    <scope>NUCLEOTIDE SEQUENCE [LARGE SCALE GENOMIC DNA]</scope>
    <source>
        <strain evidence="2 3">JCM 4395</strain>
    </source>
</reference>
<dbReference type="RefSeq" id="WP_344398708.1">
    <property type="nucleotide sequence ID" value="NZ_BAAASG010000002.1"/>
</dbReference>
<dbReference type="EMBL" id="BAAASG010000002">
    <property type="protein sequence ID" value="GAA2475764.1"/>
    <property type="molecule type" value="Genomic_DNA"/>
</dbReference>
<gene>
    <name evidence="2" type="ORF">GCM10010276_09210</name>
</gene>
<dbReference type="PANTHER" id="PTHR22642">
    <property type="entry name" value="IMIDAZOLONEPROPIONASE"/>
    <property type="match status" value="1"/>
</dbReference>
<dbReference type="InterPro" id="IPR033932">
    <property type="entry name" value="YtcJ-like"/>
</dbReference>
<organism evidence="2 3">
    <name type="scientific">Streptomyces longisporus</name>
    <dbReference type="NCBI Taxonomy" id="1948"/>
    <lineage>
        <taxon>Bacteria</taxon>
        <taxon>Bacillati</taxon>
        <taxon>Actinomycetota</taxon>
        <taxon>Actinomycetes</taxon>
        <taxon>Kitasatosporales</taxon>
        <taxon>Streptomycetaceae</taxon>
        <taxon>Streptomyces</taxon>
    </lineage>
</organism>
<dbReference type="PANTHER" id="PTHR22642:SF2">
    <property type="entry name" value="PROTEIN LONG AFTER FAR-RED 3"/>
    <property type="match status" value="1"/>
</dbReference>
<dbReference type="Pfam" id="PF07969">
    <property type="entry name" value="Amidohydro_3"/>
    <property type="match status" value="1"/>
</dbReference>
<proteinExistence type="predicted"/>
<comment type="caution">
    <text evidence="2">The sequence shown here is derived from an EMBL/GenBank/DDBJ whole genome shotgun (WGS) entry which is preliminary data.</text>
</comment>
<keyword evidence="3" id="KW-1185">Reference proteome</keyword>
<dbReference type="Gene3D" id="2.30.40.10">
    <property type="entry name" value="Urease, subunit C, domain 1"/>
    <property type="match status" value="1"/>
</dbReference>
<dbReference type="InterPro" id="IPR032466">
    <property type="entry name" value="Metal_Hydrolase"/>
</dbReference>